<dbReference type="SUPFAM" id="SSF117281">
    <property type="entry name" value="Kelch motif"/>
    <property type="match status" value="1"/>
</dbReference>
<evidence type="ECO:0000256" key="1">
    <source>
        <dbReference type="ARBA" id="ARBA00022441"/>
    </source>
</evidence>
<keyword evidence="3" id="KW-0732">Signal</keyword>
<protein>
    <submittedName>
        <fullName evidence="4">F-box only protein 42</fullName>
    </submittedName>
</protein>
<dbReference type="Pfam" id="PF24681">
    <property type="entry name" value="Kelch_KLHDC2_KLHL20_DRC7"/>
    <property type="match status" value="1"/>
</dbReference>
<dbReference type="Gene3D" id="2.120.10.80">
    <property type="entry name" value="Kelch-type beta propeller"/>
    <property type="match status" value="2"/>
</dbReference>
<proteinExistence type="predicted"/>
<feature type="non-terminal residue" evidence="4">
    <location>
        <position position="1"/>
    </location>
</feature>
<comment type="caution">
    <text evidence="4">The sequence shown here is derived from an EMBL/GenBank/DDBJ whole genome shotgun (WGS) entry which is preliminary data.</text>
</comment>
<evidence type="ECO:0000313" key="4">
    <source>
        <dbReference type="EMBL" id="KAF9326207.1"/>
    </source>
</evidence>
<feature type="signal peptide" evidence="3">
    <location>
        <begin position="1"/>
        <end position="27"/>
    </location>
</feature>
<keyword evidence="2" id="KW-0677">Repeat</keyword>
<gene>
    <name evidence="4" type="primary">FBXO42</name>
    <name evidence="4" type="ORF">BG006_010345</name>
</gene>
<dbReference type="PANTHER" id="PTHR46093:SF18">
    <property type="entry name" value="FIBRONECTIN TYPE-III DOMAIN-CONTAINING PROTEIN"/>
    <property type="match status" value="1"/>
</dbReference>
<evidence type="ECO:0000256" key="2">
    <source>
        <dbReference type="ARBA" id="ARBA00022737"/>
    </source>
</evidence>
<keyword evidence="1" id="KW-0880">Kelch repeat</keyword>
<sequence>MVLLKGYRRSTSCLLTLLASHLLTAYAQSFRPLTVFGASSVFIENKAMYITGGTREGTVANQTFSLDLSSPWTAAAPNFTELENNRAPMDYQIPSALDKDQTRWFIVSGKESYFYDIPRKEWNRRDALANLYNVTATFLQATVDPVSNSLLIPNGFETTTSTSIDSSMMQYDIVRGTTRSISMEGGPINRYAASVVWSTYLNKLVTFGGGLANETFGLVHTYGSSSGWNEMRTANAGPSPRAYHCAVVANDGKKMVVFGGRTLHSITFLGDIYVLDLETWAWSAGTPLNSGLNRSSIACGASGDYFVSWGGLDQNRRVVASNYTLLFNIKTMSWTDSFVPPPSLPEEKKSK</sequence>
<keyword evidence="5" id="KW-1185">Reference proteome</keyword>
<accession>A0A9P5VIA5</accession>
<dbReference type="EMBL" id="JAAAUY010000812">
    <property type="protein sequence ID" value="KAF9326207.1"/>
    <property type="molecule type" value="Genomic_DNA"/>
</dbReference>
<feature type="chain" id="PRO_5040389570" evidence="3">
    <location>
        <begin position="28"/>
        <end position="351"/>
    </location>
</feature>
<evidence type="ECO:0000313" key="5">
    <source>
        <dbReference type="Proteomes" id="UP000696485"/>
    </source>
</evidence>
<dbReference type="Proteomes" id="UP000696485">
    <property type="component" value="Unassembled WGS sequence"/>
</dbReference>
<reference evidence="4" key="1">
    <citation type="journal article" date="2020" name="Fungal Divers.">
        <title>Resolving the Mortierellaceae phylogeny through synthesis of multi-gene phylogenetics and phylogenomics.</title>
        <authorList>
            <person name="Vandepol N."/>
            <person name="Liber J."/>
            <person name="Desiro A."/>
            <person name="Na H."/>
            <person name="Kennedy M."/>
            <person name="Barry K."/>
            <person name="Grigoriev I.V."/>
            <person name="Miller A.N."/>
            <person name="O'Donnell K."/>
            <person name="Stajich J.E."/>
            <person name="Bonito G."/>
        </authorList>
    </citation>
    <scope>NUCLEOTIDE SEQUENCE</scope>
    <source>
        <strain evidence="4">NVP1</strain>
    </source>
</reference>
<evidence type="ECO:0000256" key="3">
    <source>
        <dbReference type="SAM" id="SignalP"/>
    </source>
</evidence>
<name>A0A9P5VIA5_9FUNG</name>
<dbReference type="InterPro" id="IPR015915">
    <property type="entry name" value="Kelch-typ_b-propeller"/>
</dbReference>
<dbReference type="PANTHER" id="PTHR46093">
    <property type="entry name" value="ACYL-COA-BINDING DOMAIN-CONTAINING PROTEIN 5"/>
    <property type="match status" value="1"/>
</dbReference>
<dbReference type="AlphaFoldDB" id="A0A9P5VIA5"/>
<organism evidence="4 5">
    <name type="scientific">Podila minutissima</name>
    <dbReference type="NCBI Taxonomy" id="64525"/>
    <lineage>
        <taxon>Eukaryota</taxon>
        <taxon>Fungi</taxon>
        <taxon>Fungi incertae sedis</taxon>
        <taxon>Mucoromycota</taxon>
        <taxon>Mortierellomycotina</taxon>
        <taxon>Mortierellomycetes</taxon>
        <taxon>Mortierellales</taxon>
        <taxon>Mortierellaceae</taxon>
        <taxon>Podila</taxon>
    </lineage>
</organism>